<name>A0A1R2AZE7_9CILI</name>
<protein>
    <recommendedName>
        <fullName evidence="3">Non-haem dioxygenase N-terminal domain-containing protein</fullName>
    </recommendedName>
</protein>
<dbReference type="OrthoDB" id="407774at2759"/>
<keyword evidence="2" id="KW-1185">Reference proteome</keyword>
<dbReference type="Gene3D" id="2.60.120.330">
    <property type="entry name" value="B-lactam Antibiotic, Isopenicillin N Synthase, Chain"/>
    <property type="match status" value="1"/>
</dbReference>
<sequence>MLNKLFTRFLSHKLPINLKFADLNSTKNLSNELFEAFSNDGLGLLTISGIPNFPSQRAKLLALSYELSHLSVTEKAKIEHPESGFQIGWKEGQSQYPCGTFAANPLDDYNQELYYQNLWPGYALPALRPAFRELSTTILNTVFLISFHIDKYLETLYPYTNTMSFEDLLYNSRSHIGSLSHFLSFRQNYSESNDKWKTCNDVFCAYTCPVYVNTVTSCPLGPEIFDYETGIVVLDYHENQVHIKLNSDMLVIQVGKIAQILSGGVFQPKKSSLVHSEKFSGTGRSEFRMSLNPNNDCELICPDENNAFSCSEADNGLKKNWKAGVTFANIARVLN</sequence>
<gene>
    <name evidence="1" type="ORF">SteCoe_32277</name>
</gene>
<reference evidence="1 2" key="1">
    <citation type="submission" date="2016-11" db="EMBL/GenBank/DDBJ databases">
        <title>The macronuclear genome of Stentor coeruleus: a giant cell with tiny introns.</title>
        <authorList>
            <person name="Slabodnick M."/>
            <person name="Ruby J.G."/>
            <person name="Reiff S.B."/>
            <person name="Swart E.C."/>
            <person name="Gosai S."/>
            <person name="Prabakaran S."/>
            <person name="Witkowska E."/>
            <person name="Larue G.E."/>
            <person name="Fisher S."/>
            <person name="Freeman R.M."/>
            <person name="Gunawardena J."/>
            <person name="Chu W."/>
            <person name="Stover N.A."/>
            <person name="Gregory B.D."/>
            <person name="Nowacki M."/>
            <person name="Derisi J."/>
            <person name="Roy S.W."/>
            <person name="Marshall W.F."/>
            <person name="Sood P."/>
        </authorList>
    </citation>
    <scope>NUCLEOTIDE SEQUENCE [LARGE SCALE GENOMIC DNA]</scope>
    <source>
        <strain evidence="1">WM001</strain>
    </source>
</reference>
<proteinExistence type="predicted"/>
<dbReference type="SUPFAM" id="SSF51197">
    <property type="entry name" value="Clavaminate synthase-like"/>
    <property type="match status" value="1"/>
</dbReference>
<comment type="caution">
    <text evidence="1">The sequence shown here is derived from an EMBL/GenBank/DDBJ whole genome shotgun (WGS) entry which is preliminary data.</text>
</comment>
<dbReference type="Proteomes" id="UP000187209">
    <property type="component" value="Unassembled WGS sequence"/>
</dbReference>
<dbReference type="AlphaFoldDB" id="A0A1R2AZE7"/>
<dbReference type="InterPro" id="IPR027443">
    <property type="entry name" value="IPNS-like_sf"/>
</dbReference>
<evidence type="ECO:0000313" key="1">
    <source>
        <dbReference type="EMBL" id="OMJ69886.1"/>
    </source>
</evidence>
<accession>A0A1R2AZE7</accession>
<evidence type="ECO:0008006" key="3">
    <source>
        <dbReference type="Google" id="ProtNLM"/>
    </source>
</evidence>
<dbReference type="EMBL" id="MPUH01001147">
    <property type="protein sequence ID" value="OMJ69886.1"/>
    <property type="molecule type" value="Genomic_DNA"/>
</dbReference>
<evidence type="ECO:0000313" key="2">
    <source>
        <dbReference type="Proteomes" id="UP000187209"/>
    </source>
</evidence>
<organism evidence="1 2">
    <name type="scientific">Stentor coeruleus</name>
    <dbReference type="NCBI Taxonomy" id="5963"/>
    <lineage>
        <taxon>Eukaryota</taxon>
        <taxon>Sar</taxon>
        <taxon>Alveolata</taxon>
        <taxon>Ciliophora</taxon>
        <taxon>Postciliodesmatophora</taxon>
        <taxon>Heterotrichea</taxon>
        <taxon>Heterotrichida</taxon>
        <taxon>Stentoridae</taxon>
        <taxon>Stentor</taxon>
    </lineage>
</organism>
<dbReference type="PANTHER" id="PTHR48420:SF1">
    <property type="entry name" value="NON-HAEM DIOXYGENASE N-TERMINAL DOMAIN-CONTAINING PROTEIN"/>
    <property type="match status" value="1"/>
</dbReference>
<dbReference type="PANTHER" id="PTHR48420">
    <property type="entry name" value="NON-HAEM DIOXYGENASE N-TERMINAL DOMAIN-CONTAINING PROTEIN"/>
    <property type="match status" value="1"/>
</dbReference>